<protein>
    <submittedName>
        <fullName evidence="3">Glycine/D-amino acid oxidases (Deaminating)</fullName>
    </submittedName>
</protein>
<keyword evidence="1" id="KW-0560">Oxidoreductase</keyword>
<dbReference type="PANTHER" id="PTHR13847">
    <property type="entry name" value="SARCOSINE DEHYDROGENASE-RELATED"/>
    <property type="match status" value="1"/>
</dbReference>
<dbReference type="Gene3D" id="3.30.9.10">
    <property type="entry name" value="D-Amino Acid Oxidase, subunit A, domain 2"/>
    <property type="match status" value="1"/>
</dbReference>
<comment type="caution">
    <text evidence="3">The sequence shown here is derived from an EMBL/GenBank/DDBJ whole genome shotgun (WGS) entry which is preliminary data.</text>
</comment>
<evidence type="ECO:0000313" key="3">
    <source>
        <dbReference type="EMBL" id="PRC94567.1"/>
    </source>
</evidence>
<dbReference type="Proteomes" id="UP000237839">
    <property type="component" value="Unassembled WGS sequence"/>
</dbReference>
<evidence type="ECO:0000256" key="1">
    <source>
        <dbReference type="ARBA" id="ARBA00023002"/>
    </source>
</evidence>
<dbReference type="Pfam" id="PF01266">
    <property type="entry name" value="DAO"/>
    <property type="match status" value="1"/>
</dbReference>
<name>A0A2S9H3M5_9BURK</name>
<dbReference type="Gene3D" id="3.50.50.60">
    <property type="entry name" value="FAD/NAD(P)-binding domain"/>
    <property type="match status" value="1"/>
</dbReference>
<evidence type="ECO:0000259" key="2">
    <source>
        <dbReference type="Pfam" id="PF01266"/>
    </source>
</evidence>
<gene>
    <name evidence="3" type="ORF">S2091_0570</name>
</gene>
<reference evidence="3 4" key="1">
    <citation type="submission" date="2018-02" db="EMBL/GenBank/DDBJ databases">
        <title>Solimicrobium silvestre gen. nov., sp. nov., isolated from alpine forest soil.</title>
        <authorList>
            <person name="Margesin R."/>
            <person name="Albuquerque L."/>
            <person name="Zhang D.-C."/>
            <person name="Froufe H.J.C."/>
            <person name="Severino R."/>
            <person name="Roxo I."/>
            <person name="Egas C."/>
            <person name="Da Costa M.S."/>
        </authorList>
    </citation>
    <scope>NUCLEOTIDE SEQUENCE [LARGE SCALE GENOMIC DNA]</scope>
    <source>
        <strain evidence="3 4">S20-91</strain>
    </source>
</reference>
<feature type="domain" description="FAD dependent oxidoreductase" evidence="2">
    <location>
        <begin position="51"/>
        <end position="404"/>
    </location>
</feature>
<dbReference type="EMBL" id="PUGF01000002">
    <property type="protein sequence ID" value="PRC94567.1"/>
    <property type="molecule type" value="Genomic_DNA"/>
</dbReference>
<dbReference type="PANTHER" id="PTHR13847:SF281">
    <property type="entry name" value="FAD DEPENDENT OXIDOREDUCTASE DOMAIN-CONTAINING PROTEIN"/>
    <property type="match status" value="1"/>
</dbReference>
<dbReference type="SUPFAM" id="SSF51905">
    <property type="entry name" value="FAD/NAD(P)-binding domain"/>
    <property type="match status" value="1"/>
</dbReference>
<evidence type="ECO:0000313" key="4">
    <source>
        <dbReference type="Proteomes" id="UP000237839"/>
    </source>
</evidence>
<dbReference type="InterPro" id="IPR036188">
    <property type="entry name" value="FAD/NAD-bd_sf"/>
</dbReference>
<dbReference type="InterPro" id="IPR006076">
    <property type="entry name" value="FAD-dep_OxRdtase"/>
</dbReference>
<accession>A0A2S9H3M5</accession>
<organism evidence="3 4">
    <name type="scientific">Solimicrobium silvestre</name>
    <dbReference type="NCBI Taxonomy" id="2099400"/>
    <lineage>
        <taxon>Bacteria</taxon>
        <taxon>Pseudomonadati</taxon>
        <taxon>Pseudomonadota</taxon>
        <taxon>Betaproteobacteria</taxon>
        <taxon>Burkholderiales</taxon>
        <taxon>Oxalobacteraceae</taxon>
        <taxon>Solimicrobium</taxon>
    </lineage>
</organism>
<proteinExistence type="predicted"/>
<dbReference type="GO" id="GO:0005737">
    <property type="term" value="C:cytoplasm"/>
    <property type="evidence" value="ECO:0007669"/>
    <property type="project" value="TreeGrafter"/>
</dbReference>
<dbReference type="AlphaFoldDB" id="A0A2S9H3M5"/>
<sequence length="448" mass="49310">MTVSLITRLTNHSKIMKHKHKETRLTKDSFYEASVTREAPLPALDSDISADVCVVGGGLAGLSSALELAQRGYSVVLLEAQLVGWGASGRNGGQALVGFSSDEAIEQQLPLEEGRRLWNMTVEAMQLMRDRISKYNIECDFTPGYLSVAVTDKKARELEEWVNSLEQRYNYSMQHVSKDQIGDWIQSDRYQGGAYDANSGHAHPLKYTLGIAAAARAAGVKVYENSPVVSIDRGAAPLVKTDKGSVRCNFVVLAGNVYLNEYGTTVAPELDKRIMSVGTYIIATEPMEKARADALIKNRAAACDTNFVLDYYRPTADNRMLFGGRVSYSTATPINLVGSMRSRMLSVFPQLSDLEVPYAWGGFVDISMNRAPDFGRVEDNIYYLQGFSGHGLILTGIAGKVVAEAIAGQSERFDAFGKIKHHNFPSGQVMRTAAQVLGMWYYQLKEIL</sequence>
<dbReference type="GO" id="GO:0016491">
    <property type="term" value="F:oxidoreductase activity"/>
    <property type="evidence" value="ECO:0007669"/>
    <property type="project" value="UniProtKB-KW"/>
</dbReference>
<keyword evidence="4" id="KW-1185">Reference proteome</keyword>